<evidence type="ECO:0000256" key="1">
    <source>
        <dbReference type="SAM" id="MobiDB-lite"/>
    </source>
</evidence>
<feature type="region of interest" description="Disordered" evidence="1">
    <location>
        <begin position="106"/>
        <end position="287"/>
    </location>
</feature>
<evidence type="ECO:0000256" key="2">
    <source>
        <dbReference type="SAM" id="Phobius"/>
    </source>
</evidence>
<feature type="compositionally biased region" description="Polar residues" evidence="1">
    <location>
        <begin position="196"/>
        <end position="208"/>
    </location>
</feature>
<feature type="compositionally biased region" description="Low complexity" evidence="1">
    <location>
        <begin position="245"/>
        <end position="284"/>
    </location>
</feature>
<proteinExistence type="predicted"/>
<name>M2YEF3_9MICC</name>
<accession>M2YEF3</accession>
<sequence>MAQPISLGTVLGGRYIVLDEVQTTSDGDHVLGGKDQILGREVTILVPSEAHTARVVENARTMAIGAVDADLHILDLGQSGATPYLVTSFAAPAVLLEELLAEPGTVDDDTLSDDIFGRPRSSSSAGAYVLDDGEPDAPEYEDTAEQDFGRWDDQDDIETAPPAPKVEKRLGRPRRASEASTRATLFDRAAAGRGTEPQQRMQSASGSIDPSYDGDNRFDSYEYDYQSAPAGASRPKSEEPRSSRRSGASSRSGAAAAGTGAAAAASSSSGGSSAARGSSSSRSGRSGGKGRLALIFALLLLLILVGAGIVFGGLGKVFNSGQVFGPEEEPSASASPTEQAVPAPTTVTRLVPDDPTLMADQDATLSQAIDGDPETSWVSYGFSAADYGQLVSSVALAVRFEESTPMHELTIQQTSGTGGSFTVYAADSPSLDGAEEIGQGSFDGPETTVELSDEAAQDDHPYLIVQWTELPSLEEPIADYPYGLRIAEIEVS</sequence>
<evidence type="ECO:0000313" key="3">
    <source>
        <dbReference type="EMBL" id="EME36969.1"/>
    </source>
</evidence>
<dbReference type="AlphaFoldDB" id="M2YEF3"/>
<evidence type="ECO:0008006" key="5">
    <source>
        <dbReference type="Google" id="ProtNLM"/>
    </source>
</evidence>
<dbReference type="EMBL" id="ANHZ02000007">
    <property type="protein sequence ID" value="EME36969.1"/>
    <property type="molecule type" value="Genomic_DNA"/>
</dbReference>
<dbReference type="Proteomes" id="UP000009877">
    <property type="component" value="Unassembled WGS sequence"/>
</dbReference>
<dbReference type="RefSeq" id="WP_006214372.1">
    <property type="nucleotide sequence ID" value="NZ_ANHZ02000007.1"/>
</dbReference>
<organism evidence="3 4">
    <name type="scientific">Kocuria palustris PEL</name>
    <dbReference type="NCBI Taxonomy" id="1236550"/>
    <lineage>
        <taxon>Bacteria</taxon>
        <taxon>Bacillati</taxon>
        <taxon>Actinomycetota</taxon>
        <taxon>Actinomycetes</taxon>
        <taxon>Micrococcales</taxon>
        <taxon>Micrococcaceae</taxon>
        <taxon>Kocuria</taxon>
    </lineage>
</organism>
<dbReference type="STRING" id="71999.KPaMU14_12545"/>
<reference evidence="3 4" key="1">
    <citation type="journal article" date="2014" name="Genome Announc.">
        <title>Draft Genome Sequence of Kocuria palustris PEL.</title>
        <authorList>
            <person name="Sharma G."/>
            <person name="Khatri I."/>
            <person name="Subramanian S."/>
        </authorList>
    </citation>
    <scope>NUCLEOTIDE SEQUENCE [LARGE SCALE GENOMIC DNA]</scope>
    <source>
        <strain evidence="3 4">PEL</strain>
    </source>
</reference>
<feature type="transmembrane region" description="Helical" evidence="2">
    <location>
        <begin position="292"/>
        <end position="314"/>
    </location>
</feature>
<protein>
    <recommendedName>
        <fullName evidence="5">Serine/threonine protein kinase</fullName>
    </recommendedName>
</protein>
<keyword evidence="2" id="KW-0812">Transmembrane</keyword>
<gene>
    <name evidence="3" type="ORF">C884_02329</name>
</gene>
<keyword evidence="2" id="KW-1133">Transmembrane helix</keyword>
<evidence type="ECO:0000313" key="4">
    <source>
        <dbReference type="Proteomes" id="UP000009877"/>
    </source>
</evidence>
<feature type="compositionally biased region" description="Acidic residues" evidence="1">
    <location>
        <begin position="131"/>
        <end position="145"/>
    </location>
</feature>
<comment type="caution">
    <text evidence="3">The sequence shown here is derived from an EMBL/GenBank/DDBJ whole genome shotgun (WGS) entry which is preliminary data.</text>
</comment>
<keyword evidence="2" id="KW-0472">Membrane</keyword>
<keyword evidence="4" id="KW-1185">Reference proteome</keyword>